<dbReference type="InterPro" id="IPR000014">
    <property type="entry name" value="PAS"/>
</dbReference>
<evidence type="ECO:0000313" key="10">
    <source>
        <dbReference type="EMBL" id="GAA0711150.1"/>
    </source>
</evidence>
<dbReference type="NCBIfam" id="TIGR00229">
    <property type="entry name" value="sensory_box"/>
    <property type="match status" value="1"/>
</dbReference>
<dbReference type="SMART" id="SM00086">
    <property type="entry name" value="PAC"/>
    <property type="match status" value="1"/>
</dbReference>
<sequence length="407" mass="46364">MGEIKPDILQRALQREKAARKQAEGILEDKSRELYNVAQELKTVNEQLESVLAKKSSELQGMFHNLVDAYVLMKVNGDILEMNDAAKELFGYDPKNEKLNVISLIHKEDINYAMNSFQELVTEGFFTDYVARAVTKDNGVRIVHINGSVIKDKNNEVIAAQGIVRDITSQIEAQQLKEELLRNLEQSNKELNDFAHVVSHDLKSPLRSMNALITWLKEDYEDKLDEGAMKSFDSLLNKIEKMDHMIDGILSYSSIDKNEKEKQKVNLNKIVSDILEMIFIPETFSVNIHDMLPVVMGDKFRFQQLFQNIISNAIKYNDKEKGVLDIKCREIGGFWEFTLADNGPGIPKAYHRKIFEIFQTAQDKTKSTGIGLSIVKKIVNMYGGEVQVSSEENKGTTFLFTLKKTSK</sequence>
<dbReference type="PRINTS" id="PR00344">
    <property type="entry name" value="BCTRLSENSOR"/>
</dbReference>
<dbReference type="InterPro" id="IPR001610">
    <property type="entry name" value="PAC"/>
</dbReference>
<dbReference type="Pfam" id="PF08447">
    <property type="entry name" value="PAS_3"/>
    <property type="match status" value="1"/>
</dbReference>
<dbReference type="PANTHER" id="PTHR43304:SF1">
    <property type="entry name" value="PAC DOMAIN-CONTAINING PROTEIN"/>
    <property type="match status" value="1"/>
</dbReference>
<feature type="coiled-coil region" evidence="6">
    <location>
        <begin position="170"/>
        <end position="197"/>
    </location>
</feature>
<dbReference type="InterPro" id="IPR003661">
    <property type="entry name" value="HisK_dim/P_dom"/>
</dbReference>
<comment type="catalytic activity">
    <reaction evidence="1">
        <text>ATP + protein L-histidine = ADP + protein N-phospho-L-histidine.</text>
        <dbReference type="EC" id="2.7.13.3"/>
    </reaction>
</comment>
<dbReference type="CDD" id="cd00130">
    <property type="entry name" value="PAS"/>
    <property type="match status" value="1"/>
</dbReference>
<dbReference type="Gene3D" id="3.30.450.20">
    <property type="entry name" value="PAS domain"/>
    <property type="match status" value="1"/>
</dbReference>
<dbReference type="InterPro" id="IPR036097">
    <property type="entry name" value="HisK_dim/P_sf"/>
</dbReference>
<dbReference type="PROSITE" id="PS50112">
    <property type="entry name" value="PAS"/>
    <property type="match status" value="1"/>
</dbReference>
<name>A0ABP3TKR6_9FLAO</name>
<reference evidence="11" key="1">
    <citation type="journal article" date="2019" name="Int. J. Syst. Evol. Microbiol.">
        <title>The Global Catalogue of Microorganisms (GCM) 10K type strain sequencing project: providing services to taxonomists for standard genome sequencing and annotation.</title>
        <authorList>
            <consortium name="The Broad Institute Genomics Platform"/>
            <consortium name="The Broad Institute Genome Sequencing Center for Infectious Disease"/>
            <person name="Wu L."/>
            <person name="Ma J."/>
        </authorList>
    </citation>
    <scope>NUCLEOTIDE SEQUENCE [LARGE SCALE GENOMIC DNA]</scope>
    <source>
        <strain evidence="11">JCM 15974</strain>
    </source>
</reference>
<dbReference type="Pfam" id="PF00512">
    <property type="entry name" value="HisKA"/>
    <property type="match status" value="1"/>
</dbReference>
<dbReference type="InterPro" id="IPR036890">
    <property type="entry name" value="HATPase_C_sf"/>
</dbReference>
<dbReference type="PANTHER" id="PTHR43304">
    <property type="entry name" value="PHYTOCHROME-LIKE PROTEIN CPH1"/>
    <property type="match status" value="1"/>
</dbReference>
<dbReference type="Gene3D" id="1.10.287.130">
    <property type="match status" value="1"/>
</dbReference>
<proteinExistence type="predicted"/>
<evidence type="ECO:0000256" key="2">
    <source>
        <dbReference type="ARBA" id="ARBA00012438"/>
    </source>
</evidence>
<organism evidence="10 11">
    <name type="scientific">Aquimarina litoralis</name>
    <dbReference type="NCBI Taxonomy" id="584605"/>
    <lineage>
        <taxon>Bacteria</taxon>
        <taxon>Pseudomonadati</taxon>
        <taxon>Bacteroidota</taxon>
        <taxon>Flavobacteriia</taxon>
        <taxon>Flavobacteriales</taxon>
        <taxon>Flavobacteriaceae</taxon>
        <taxon>Aquimarina</taxon>
    </lineage>
</organism>
<keyword evidence="5" id="KW-0418">Kinase</keyword>
<dbReference type="RefSeq" id="WP_343909338.1">
    <property type="nucleotide sequence ID" value="NZ_BAAAGE010000001.1"/>
</dbReference>
<dbReference type="InterPro" id="IPR004358">
    <property type="entry name" value="Sig_transdc_His_kin-like_C"/>
</dbReference>
<accession>A0ABP3TKR6</accession>
<evidence type="ECO:0000259" key="9">
    <source>
        <dbReference type="PROSITE" id="PS50113"/>
    </source>
</evidence>
<comment type="caution">
    <text evidence="10">The sequence shown here is derived from an EMBL/GenBank/DDBJ whole genome shotgun (WGS) entry which is preliminary data.</text>
</comment>
<dbReference type="SUPFAM" id="SSF55874">
    <property type="entry name" value="ATPase domain of HSP90 chaperone/DNA topoisomerase II/histidine kinase"/>
    <property type="match status" value="1"/>
</dbReference>
<evidence type="ECO:0000313" key="11">
    <source>
        <dbReference type="Proteomes" id="UP001501758"/>
    </source>
</evidence>
<dbReference type="InterPro" id="IPR013655">
    <property type="entry name" value="PAS_fold_3"/>
</dbReference>
<dbReference type="SMART" id="SM00091">
    <property type="entry name" value="PAS"/>
    <property type="match status" value="1"/>
</dbReference>
<protein>
    <recommendedName>
        <fullName evidence="2">histidine kinase</fullName>
        <ecNumber evidence="2">2.7.13.3</ecNumber>
    </recommendedName>
</protein>
<dbReference type="SMART" id="SM00388">
    <property type="entry name" value="HisKA"/>
    <property type="match status" value="1"/>
</dbReference>
<evidence type="ECO:0000256" key="4">
    <source>
        <dbReference type="ARBA" id="ARBA00022679"/>
    </source>
</evidence>
<dbReference type="Gene3D" id="3.30.565.10">
    <property type="entry name" value="Histidine kinase-like ATPase, C-terminal domain"/>
    <property type="match status" value="1"/>
</dbReference>
<dbReference type="InterPro" id="IPR003594">
    <property type="entry name" value="HATPase_dom"/>
</dbReference>
<keyword evidence="4" id="KW-0808">Transferase</keyword>
<evidence type="ECO:0000256" key="6">
    <source>
        <dbReference type="SAM" id="Coils"/>
    </source>
</evidence>
<evidence type="ECO:0000256" key="1">
    <source>
        <dbReference type="ARBA" id="ARBA00000085"/>
    </source>
</evidence>
<evidence type="ECO:0000259" key="8">
    <source>
        <dbReference type="PROSITE" id="PS50112"/>
    </source>
</evidence>
<feature type="domain" description="PAC" evidence="9">
    <location>
        <begin position="127"/>
        <end position="179"/>
    </location>
</feature>
<dbReference type="CDD" id="cd00082">
    <property type="entry name" value="HisKA"/>
    <property type="match status" value="1"/>
</dbReference>
<evidence type="ECO:0000256" key="3">
    <source>
        <dbReference type="ARBA" id="ARBA00022553"/>
    </source>
</evidence>
<feature type="domain" description="PAS" evidence="8">
    <location>
        <begin position="55"/>
        <end position="124"/>
    </location>
</feature>
<evidence type="ECO:0000256" key="5">
    <source>
        <dbReference type="ARBA" id="ARBA00022777"/>
    </source>
</evidence>
<feature type="coiled-coil region" evidence="6">
    <location>
        <begin position="13"/>
        <end position="58"/>
    </location>
</feature>
<dbReference type="PROSITE" id="PS50113">
    <property type="entry name" value="PAC"/>
    <property type="match status" value="1"/>
</dbReference>
<dbReference type="InterPro" id="IPR000700">
    <property type="entry name" value="PAS-assoc_C"/>
</dbReference>
<feature type="domain" description="Histidine kinase" evidence="7">
    <location>
        <begin position="197"/>
        <end position="406"/>
    </location>
</feature>
<dbReference type="InterPro" id="IPR035965">
    <property type="entry name" value="PAS-like_dom_sf"/>
</dbReference>
<dbReference type="SMART" id="SM00387">
    <property type="entry name" value="HATPase_c"/>
    <property type="match status" value="1"/>
</dbReference>
<dbReference type="PROSITE" id="PS50109">
    <property type="entry name" value="HIS_KIN"/>
    <property type="match status" value="1"/>
</dbReference>
<dbReference type="EC" id="2.7.13.3" evidence="2"/>
<dbReference type="EMBL" id="BAAAGE010000001">
    <property type="protein sequence ID" value="GAA0711150.1"/>
    <property type="molecule type" value="Genomic_DNA"/>
</dbReference>
<keyword evidence="3" id="KW-0597">Phosphoprotein</keyword>
<dbReference type="Proteomes" id="UP001501758">
    <property type="component" value="Unassembled WGS sequence"/>
</dbReference>
<dbReference type="SUPFAM" id="SSF47384">
    <property type="entry name" value="Homodimeric domain of signal transducing histidine kinase"/>
    <property type="match status" value="1"/>
</dbReference>
<gene>
    <name evidence="10" type="ORF">GCM10009430_00400</name>
</gene>
<dbReference type="InterPro" id="IPR052162">
    <property type="entry name" value="Sensor_kinase/Photoreceptor"/>
</dbReference>
<keyword evidence="6" id="KW-0175">Coiled coil</keyword>
<evidence type="ECO:0000259" key="7">
    <source>
        <dbReference type="PROSITE" id="PS50109"/>
    </source>
</evidence>
<dbReference type="SUPFAM" id="SSF55785">
    <property type="entry name" value="PYP-like sensor domain (PAS domain)"/>
    <property type="match status" value="1"/>
</dbReference>
<keyword evidence="11" id="KW-1185">Reference proteome</keyword>
<dbReference type="Pfam" id="PF02518">
    <property type="entry name" value="HATPase_c"/>
    <property type="match status" value="1"/>
</dbReference>
<dbReference type="InterPro" id="IPR005467">
    <property type="entry name" value="His_kinase_dom"/>
</dbReference>